<gene>
    <name evidence="12" type="primary">fliL</name>
    <name evidence="12" type="ORF">EZ216_04070</name>
</gene>
<dbReference type="GO" id="GO:0006935">
    <property type="term" value="P:chemotaxis"/>
    <property type="evidence" value="ECO:0007669"/>
    <property type="project" value="UniProtKB-KW"/>
</dbReference>
<keyword evidence="5 10" id="KW-0145">Chemotaxis</keyword>
<comment type="subcellular location">
    <subcellularLocation>
        <location evidence="10">Cell inner membrane</location>
    </subcellularLocation>
    <subcellularLocation>
        <location evidence="2">Cell membrane</location>
        <topology evidence="2">Single-pass membrane protein</topology>
    </subcellularLocation>
</comment>
<evidence type="ECO:0000256" key="6">
    <source>
        <dbReference type="ARBA" id="ARBA00022692"/>
    </source>
</evidence>
<comment type="function">
    <text evidence="1 10">Controls the rotational direction of flagella during chemotaxis.</text>
</comment>
<keyword evidence="4" id="KW-1003">Cell membrane</keyword>
<keyword evidence="8" id="KW-1133">Transmembrane helix</keyword>
<dbReference type="GO" id="GO:0005886">
    <property type="term" value="C:plasma membrane"/>
    <property type="evidence" value="ECO:0007669"/>
    <property type="project" value="UniProtKB-SubCell"/>
</dbReference>
<evidence type="ECO:0000256" key="2">
    <source>
        <dbReference type="ARBA" id="ARBA00004162"/>
    </source>
</evidence>
<dbReference type="AlphaFoldDB" id="A0A4Z0CD29"/>
<reference evidence="12 13" key="1">
    <citation type="submission" date="2019-03" db="EMBL/GenBank/DDBJ databases">
        <title>Ramlibacter sp. 18x22-1, whole genome shotgun sequence.</title>
        <authorList>
            <person name="Zhang X."/>
            <person name="Feng G."/>
            <person name="Zhu H."/>
        </authorList>
    </citation>
    <scope>NUCLEOTIDE SEQUENCE [LARGE SCALE GENOMIC DNA]</scope>
    <source>
        <strain evidence="12 13">18x22-1</strain>
    </source>
</reference>
<accession>A0A4Z0CD29</accession>
<keyword evidence="12" id="KW-0966">Cell projection</keyword>
<sequence length="195" mass="21202">MSEAAAEPKKKSGKKMIVIAIVALLAAGGGGGGAWFFLGHKAEAGEEHAEKPKKASKPLFTTLEPFTVNLQDPRGERFAQIGITLQFEDPKLEAELKDRLPAVRNEILLLISSKQIEELLSTEGKQKLAEEIRLRSARAIGIDVAEVAAHGSDDEDEDEDDAKAKAKAKKKGKHKAPERVENPIQGVLFSQFIVQ</sequence>
<feature type="compositionally biased region" description="Basic residues" evidence="11">
    <location>
        <begin position="165"/>
        <end position="174"/>
    </location>
</feature>
<comment type="caution">
    <text evidence="12">The sequence shown here is derived from an EMBL/GenBank/DDBJ whole genome shotgun (WGS) entry which is preliminary data.</text>
</comment>
<keyword evidence="12" id="KW-0282">Flagellum</keyword>
<evidence type="ECO:0000313" key="12">
    <source>
        <dbReference type="EMBL" id="TFZ08340.1"/>
    </source>
</evidence>
<keyword evidence="12" id="KW-0969">Cilium</keyword>
<comment type="similarity">
    <text evidence="3 10">Belongs to the FliL family.</text>
</comment>
<dbReference type="PANTHER" id="PTHR35091:SF2">
    <property type="entry name" value="FLAGELLAR PROTEIN FLIL"/>
    <property type="match status" value="1"/>
</dbReference>
<evidence type="ECO:0000256" key="4">
    <source>
        <dbReference type="ARBA" id="ARBA00022475"/>
    </source>
</evidence>
<keyword evidence="6" id="KW-0812">Transmembrane</keyword>
<keyword evidence="13" id="KW-1185">Reference proteome</keyword>
<evidence type="ECO:0000256" key="8">
    <source>
        <dbReference type="ARBA" id="ARBA00022989"/>
    </source>
</evidence>
<evidence type="ECO:0000256" key="11">
    <source>
        <dbReference type="SAM" id="MobiDB-lite"/>
    </source>
</evidence>
<evidence type="ECO:0000313" key="13">
    <source>
        <dbReference type="Proteomes" id="UP000297839"/>
    </source>
</evidence>
<evidence type="ECO:0000256" key="10">
    <source>
        <dbReference type="RuleBase" id="RU364125"/>
    </source>
</evidence>
<keyword evidence="7 10" id="KW-0283">Flagellar rotation</keyword>
<dbReference type="GO" id="GO:0071978">
    <property type="term" value="P:bacterial-type flagellum-dependent swarming motility"/>
    <property type="evidence" value="ECO:0007669"/>
    <property type="project" value="TreeGrafter"/>
</dbReference>
<dbReference type="InterPro" id="IPR005503">
    <property type="entry name" value="FliL"/>
</dbReference>
<dbReference type="RefSeq" id="WP_135248276.1">
    <property type="nucleotide sequence ID" value="NZ_SMLK01000001.1"/>
</dbReference>
<proteinExistence type="inferred from homology"/>
<evidence type="ECO:0000256" key="5">
    <source>
        <dbReference type="ARBA" id="ARBA00022500"/>
    </source>
</evidence>
<dbReference type="Pfam" id="PF03748">
    <property type="entry name" value="FliL"/>
    <property type="match status" value="1"/>
</dbReference>
<dbReference type="GO" id="GO:0009425">
    <property type="term" value="C:bacterial-type flagellum basal body"/>
    <property type="evidence" value="ECO:0007669"/>
    <property type="project" value="InterPro"/>
</dbReference>
<keyword evidence="10" id="KW-0997">Cell inner membrane</keyword>
<name>A0A4Z0CD29_9BURK</name>
<feature type="region of interest" description="Disordered" evidence="11">
    <location>
        <begin position="149"/>
        <end position="180"/>
    </location>
</feature>
<dbReference type="OrthoDB" id="5297029at2"/>
<protein>
    <recommendedName>
        <fullName evidence="10">Flagellar protein FliL</fullName>
    </recommendedName>
</protein>
<organism evidence="12 13">
    <name type="scientific">Ramlibacter humi</name>
    <dbReference type="NCBI Taxonomy" id="2530451"/>
    <lineage>
        <taxon>Bacteria</taxon>
        <taxon>Pseudomonadati</taxon>
        <taxon>Pseudomonadota</taxon>
        <taxon>Betaproteobacteria</taxon>
        <taxon>Burkholderiales</taxon>
        <taxon>Comamonadaceae</taxon>
        <taxon>Ramlibacter</taxon>
    </lineage>
</organism>
<evidence type="ECO:0000256" key="9">
    <source>
        <dbReference type="ARBA" id="ARBA00023136"/>
    </source>
</evidence>
<dbReference type="EMBL" id="SMLK01000001">
    <property type="protein sequence ID" value="TFZ08340.1"/>
    <property type="molecule type" value="Genomic_DNA"/>
</dbReference>
<dbReference type="Proteomes" id="UP000297839">
    <property type="component" value="Unassembled WGS sequence"/>
</dbReference>
<keyword evidence="9 10" id="KW-0472">Membrane</keyword>
<dbReference type="PANTHER" id="PTHR35091">
    <property type="entry name" value="FLAGELLAR PROTEIN FLIL"/>
    <property type="match status" value="1"/>
</dbReference>
<evidence type="ECO:0000256" key="3">
    <source>
        <dbReference type="ARBA" id="ARBA00008281"/>
    </source>
</evidence>
<evidence type="ECO:0000256" key="1">
    <source>
        <dbReference type="ARBA" id="ARBA00002254"/>
    </source>
</evidence>
<evidence type="ECO:0000256" key="7">
    <source>
        <dbReference type="ARBA" id="ARBA00022779"/>
    </source>
</evidence>